<evidence type="ECO:0000313" key="6">
    <source>
        <dbReference type="Proteomes" id="UP000229381"/>
    </source>
</evidence>
<dbReference type="GO" id="GO:0016757">
    <property type="term" value="F:glycosyltransferase activity"/>
    <property type="evidence" value="ECO:0007669"/>
    <property type="project" value="UniProtKB-KW"/>
</dbReference>
<feature type="domain" description="Trehalose synthase N-terminal" evidence="4">
    <location>
        <begin position="41"/>
        <end position="182"/>
    </location>
</feature>
<dbReference type="SUPFAM" id="SSF53756">
    <property type="entry name" value="UDP-Glycosyltransferase/glycogen phosphorylase"/>
    <property type="match status" value="1"/>
</dbReference>
<comment type="similarity">
    <text evidence="1">Belongs to the glycosyltransferase group 1 family. Glycosyltransferase 4 subfamily.</text>
</comment>
<evidence type="ECO:0000256" key="1">
    <source>
        <dbReference type="ARBA" id="ARBA00009481"/>
    </source>
</evidence>
<evidence type="ECO:0000313" key="5">
    <source>
        <dbReference type="EMBL" id="PIQ98611.1"/>
    </source>
</evidence>
<evidence type="ECO:0000256" key="2">
    <source>
        <dbReference type="ARBA" id="ARBA00022676"/>
    </source>
</evidence>
<gene>
    <name evidence="5" type="ORF">COV64_00215</name>
</gene>
<comment type="caution">
    <text evidence="5">The sequence shown here is derived from an EMBL/GenBank/DDBJ whole genome shotgun (WGS) entry which is preliminary data.</text>
</comment>
<dbReference type="Gene3D" id="3.40.50.2000">
    <property type="entry name" value="Glycogen Phosphorylase B"/>
    <property type="match status" value="2"/>
</dbReference>
<dbReference type="PANTHER" id="PTHR47779">
    <property type="entry name" value="SYNTHASE (CCG-9), PUTATIVE (AFU_ORTHOLOGUE AFUA_3G12100)-RELATED"/>
    <property type="match status" value="1"/>
</dbReference>
<proteinExistence type="inferred from homology"/>
<reference evidence="5 6" key="1">
    <citation type="submission" date="2017-09" db="EMBL/GenBank/DDBJ databases">
        <title>Depth-based differentiation of microbial function through sediment-hosted aquifers and enrichment of novel symbionts in the deep terrestrial subsurface.</title>
        <authorList>
            <person name="Probst A.J."/>
            <person name="Ladd B."/>
            <person name="Jarett J.K."/>
            <person name="Geller-Mcgrath D.E."/>
            <person name="Sieber C.M."/>
            <person name="Emerson J.B."/>
            <person name="Anantharaman K."/>
            <person name="Thomas B.C."/>
            <person name="Malmstrom R."/>
            <person name="Stieglmeier M."/>
            <person name="Klingl A."/>
            <person name="Woyke T."/>
            <person name="Ryan C.M."/>
            <person name="Banfield J.F."/>
        </authorList>
    </citation>
    <scope>NUCLEOTIDE SEQUENCE [LARGE SCALE GENOMIC DNA]</scope>
    <source>
        <strain evidence="5">CG11_big_fil_rev_8_21_14_0_20_39_9</strain>
    </source>
</reference>
<name>A0A2H0MPQ7_9BACT</name>
<sequence>MLPLVKTPIRRLERYKGVISERLFQEIKKLAKGLRGLKVVHINATPRGGGVAEILSCLVPLMKGVGLKAAWHNNPPGEKFFALTKQIHNAFQGEEFEFPFSARKLYIRHMEKTAKLMQDMKADVWVIHDPQPVGVSAFLPDFHPAVWRVHVDSSHPNREAWEFIHPFMLMYDRIIFTSKEFIGPSLPRKKVTVFSPAIDPLTLKNKPLSLNIAKNIVETLGVDPGKPLAIQVGRFDPWKDPLGTVRAYQIAKKKIPNLQLAFLGLFLARDDPEGAKIFKEVYRTAKHDPDIFLFSDPGQLGSLKVDLFVSAFQTLATVVL</sequence>
<organism evidence="5 6">
    <name type="scientific">Candidatus Nealsonbacteria bacterium CG11_big_fil_rev_8_21_14_0_20_39_9</name>
    <dbReference type="NCBI Taxonomy" id="1974715"/>
    <lineage>
        <taxon>Bacteria</taxon>
        <taxon>Candidatus Nealsoniibacteriota</taxon>
    </lineage>
</organism>
<dbReference type="EMBL" id="PCWI01000006">
    <property type="protein sequence ID" value="PIQ98611.1"/>
    <property type="molecule type" value="Genomic_DNA"/>
</dbReference>
<dbReference type="InterPro" id="IPR052078">
    <property type="entry name" value="Trehalose_Metab_GTase"/>
</dbReference>
<keyword evidence="3 5" id="KW-0808">Transferase</keyword>
<dbReference type="Proteomes" id="UP000229381">
    <property type="component" value="Unassembled WGS sequence"/>
</dbReference>
<dbReference type="AlphaFoldDB" id="A0A2H0MPQ7"/>
<dbReference type="Pfam" id="PF21269">
    <property type="entry name" value="TreT_GT1"/>
    <property type="match status" value="1"/>
</dbReference>
<feature type="non-terminal residue" evidence="5">
    <location>
        <position position="320"/>
    </location>
</feature>
<keyword evidence="2" id="KW-0328">Glycosyltransferase</keyword>
<dbReference type="InterPro" id="IPR049438">
    <property type="entry name" value="TreT_GT1"/>
</dbReference>
<dbReference type="PANTHER" id="PTHR47779:SF1">
    <property type="entry name" value="SYNTHASE (CCG-9), PUTATIVE (AFU_ORTHOLOGUE AFUA_3G12100)-RELATED"/>
    <property type="match status" value="1"/>
</dbReference>
<accession>A0A2H0MPQ7</accession>
<evidence type="ECO:0000256" key="3">
    <source>
        <dbReference type="ARBA" id="ARBA00022679"/>
    </source>
</evidence>
<protein>
    <submittedName>
        <fullName evidence="5">Glycosyl transferase family 1</fullName>
    </submittedName>
</protein>
<evidence type="ECO:0000259" key="4">
    <source>
        <dbReference type="Pfam" id="PF21269"/>
    </source>
</evidence>